<dbReference type="InterPro" id="IPR002611">
    <property type="entry name" value="IstB_ATP-bd"/>
</dbReference>
<dbReference type="Gene3D" id="3.40.50.300">
    <property type="entry name" value="P-loop containing nucleotide triphosphate hydrolases"/>
    <property type="match status" value="1"/>
</dbReference>
<organism evidence="2">
    <name type="scientific">marine sediment metagenome</name>
    <dbReference type="NCBI Taxonomy" id="412755"/>
    <lineage>
        <taxon>unclassified sequences</taxon>
        <taxon>metagenomes</taxon>
        <taxon>ecological metagenomes</taxon>
    </lineage>
</organism>
<feature type="domain" description="IstB-like ATP-binding" evidence="1">
    <location>
        <begin position="89"/>
        <end position="205"/>
    </location>
</feature>
<dbReference type="InterPro" id="IPR027417">
    <property type="entry name" value="P-loop_NTPase"/>
</dbReference>
<dbReference type="Pfam" id="PF01695">
    <property type="entry name" value="IstB_IS21"/>
    <property type="match status" value="1"/>
</dbReference>
<dbReference type="EMBL" id="LAZR01012215">
    <property type="protein sequence ID" value="KKM27990.1"/>
    <property type="molecule type" value="Genomic_DNA"/>
</dbReference>
<name>A0A0F9LKQ6_9ZZZZ</name>
<sequence>MRTESESQAFRSEAETRIRLRCDKCGGKDPECECVLKFQREADGFDACVPKDFWHVEDMKIEHNVGAFETRVIPYCKRLRNVRYDGYGMFLSGDNGVGKTTFASYVLMRAMRNGWTGYYTTLPKLDHDIKRGFGDDTARDRLEWYLGSDFVVIDEVAKERFKGGPGDSYTRMQVERILKQRYDDSAPVILATNATIEEIGQAYGKTISSVITGKYLEVMLSDGDQRERSRERMEKKILG</sequence>
<evidence type="ECO:0000259" key="1">
    <source>
        <dbReference type="Pfam" id="PF01695"/>
    </source>
</evidence>
<proteinExistence type="predicted"/>
<comment type="caution">
    <text evidence="2">The sequence shown here is derived from an EMBL/GenBank/DDBJ whole genome shotgun (WGS) entry which is preliminary data.</text>
</comment>
<gene>
    <name evidence="2" type="ORF">LCGC14_1569160</name>
</gene>
<protein>
    <recommendedName>
        <fullName evidence="1">IstB-like ATP-binding domain-containing protein</fullName>
    </recommendedName>
</protein>
<reference evidence="2" key="1">
    <citation type="journal article" date="2015" name="Nature">
        <title>Complex archaea that bridge the gap between prokaryotes and eukaryotes.</title>
        <authorList>
            <person name="Spang A."/>
            <person name="Saw J.H."/>
            <person name="Jorgensen S.L."/>
            <person name="Zaremba-Niedzwiedzka K."/>
            <person name="Martijn J."/>
            <person name="Lind A.E."/>
            <person name="van Eijk R."/>
            <person name="Schleper C."/>
            <person name="Guy L."/>
            <person name="Ettema T.J."/>
        </authorList>
    </citation>
    <scope>NUCLEOTIDE SEQUENCE</scope>
</reference>
<dbReference type="SUPFAM" id="SSF52540">
    <property type="entry name" value="P-loop containing nucleoside triphosphate hydrolases"/>
    <property type="match status" value="1"/>
</dbReference>
<evidence type="ECO:0000313" key="2">
    <source>
        <dbReference type="EMBL" id="KKM27990.1"/>
    </source>
</evidence>
<dbReference type="AlphaFoldDB" id="A0A0F9LKQ6"/>
<accession>A0A0F9LKQ6</accession>
<dbReference type="GO" id="GO:0005524">
    <property type="term" value="F:ATP binding"/>
    <property type="evidence" value="ECO:0007669"/>
    <property type="project" value="InterPro"/>
</dbReference>